<dbReference type="InterPro" id="IPR031314">
    <property type="entry name" value="DNK_dom"/>
</dbReference>
<name>A0A8S2DVZ9_9BILA</name>
<keyword evidence="3" id="KW-0067">ATP-binding</keyword>
<feature type="domain" description="Deoxynucleoside kinase" evidence="4">
    <location>
        <begin position="1"/>
        <end position="194"/>
    </location>
</feature>
<dbReference type="SUPFAM" id="SSF52540">
    <property type="entry name" value="P-loop containing nucleoside triphosphate hydrolases"/>
    <property type="match status" value="1"/>
</dbReference>
<dbReference type="Proteomes" id="UP000677228">
    <property type="component" value="Unassembled WGS sequence"/>
</dbReference>
<dbReference type="FunFam" id="3.40.50.300:FF:001571">
    <property type="entry name" value="Deoxynucleoside kinase"/>
    <property type="match status" value="1"/>
</dbReference>
<evidence type="ECO:0000256" key="3">
    <source>
        <dbReference type="PIRSR" id="PIRSR000705-3"/>
    </source>
</evidence>
<feature type="non-terminal residue" evidence="5">
    <location>
        <position position="1"/>
    </location>
</feature>
<dbReference type="Proteomes" id="UP000682733">
    <property type="component" value="Unassembled WGS sequence"/>
</dbReference>
<dbReference type="InterPro" id="IPR027417">
    <property type="entry name" value="P-loop_NTPase"/>
</dbReference>
<feature type="binding site" evidence="3">
    <location>
        <begin position="140"/>
        <end position="144"/>
    </location>
    <ligand>
        <name>ATP</name>
        <dbReference type="ChEBI" id="CHEBI:30616"/>
    </ligand>
</feature>
<keyword evidence="3" id="KW-0547">Nucleotide-binding</keyword>
<dbReference type="PANTHER" id="PTHR10513">
    <property type="entry name" value="DEOXYNUCLEOSIDE KINASE"/>
    <property type="match status" value="1"/>
</dbReference>
<dbReference type="PIRSF" id="PIRSF000705">
    <property type="entry name" value="DNK"/>
    <property type="match status" value="1"/>
</dbReference>
<comment type="caution">
    <text evidence="5">The sequence shown here is derived from an EMBL/GenBank/DDBJ whole genome shotgun (WGS) entry which is preliminary data.</text>
</comment>
<dbReference type="Pfam" id="PF01712">
    <property type="entry name" value="dNK"/>
    <property type="match status" value="1"/>
</dbReference>
<organism evidence="5 7">
    <name type="scientific">Didymodactylos carnosus</name>
    <dbReference type="NCBI Taxonomy" id="1234261"/>
    <lineage>
        <taxon>Eukaryota</taxon>
        <taxon>Metazoa</taxon>
        <taxon>Spiralia</taxon>
        <taxon>Gnathifera</taxon>
        <taxon>Rotifera</taxon>
        <taxon>Eurotatoria</taxon>
        <taxon>Bdelloidea</taxon>
        <taxon>Philodinida</taxon>
        <taxon>Philodinidae</taxon>
        <taxon>Didymodactylos</taxon>
    </lineage>
</organism>
<evidence type="ECO:0000256" key="2">
    <source>
        <dbReference type="PIRSR" id="PIRSR000705-1"/>
    </source>
</evidence>
<proteinExistence type="inferred from homology"/>
<protein>
    <recommendedName>
        <fullName evidence="4">Deoxynucleoside kinase domain-containing protein</fullName>
    </recommendedName>
</protein>
<dbReference type="CDD" id="cd01673">
    <property type="entry name" value="dNK"/>
    <property type="match status" value="1"/>
</dbReference>
<gene>
    <name evidence="5" type="ORF">OVA965_LOCUS16776</name>
    <name evidence="6" type="ORF">TMI583_LOCUS16787</name>
</gene>
<dbReference type="EMBL" id="CAJNOK010007861">
    <property type="protein sequence ID" value="CAF1046975.1"/>
    <property type="molecule type" value="Genomic_DNA"/>
</dbReference>
<evidence type="ECO:0000313" key="7">
    <source>
        <dbReference type="Proteomes" id="UP000677228"/>
    </source>
</evidence>
<evidence type="ECO:0000313" key="5">
    <source>
        <dbReference type="EMBL" id="CAF1046975.1"/>
    </source>
</evidence>
<reference evidence="5" key="1">
    <citation type="submission" date="2021-02" db="EMBL/GenBank/DDBJ databases">
        <authorList>
            <person name="Nowell W R."/>
        </authorList>
    </citation>
    <scope>NUCLEOTIDE SEQUENCE</scope>
</reference>
<dbReference type="AlphaFoldDB" id="A0A8S2DVZ9"/>
<dbReference type="InterPro" id="IPR050566">
    <property type="entry name" value="Deoxyribonucleoside_kinase"/>
</dbReference>
<dbReference type="PANTHER" id="PTHR10513:SF24">
    <property type="entry name" value="THYMIDINE KINASE 2, MITOCHONDRIAL"/>
    <property type="match status" value="1"/>
</dbReference>
<comment type="similarity">
    <text evidence="1">Belongs to the DCK/DGK family.</text>
</comment>
<evidence type="ECO:0000259" key="4">
    <source>
        <dbReference type="Pfam" id="PF01712"/>
    </source>
</evidence>
<dbReference type="EMBL" id="CAJOBA010007874">
    <property type="protein sequence ID" value="CAF3814863.1"/>
    <property type="molecule type" value="Genomic_DNA"/>
</dbReference>
<dbReference type="GO" id="GO:0019136">
    <property type="term" value="F:deoxynucleoside kinase activity"/>
    <property type="evidence" value="ECO:0007669"/>
    <property type="project" value="InterPro"/>
</dbReference>
<dbReference type="Gene3D" id="3.40.50.300">
    <property type="entry name" value="P-loop containing nucleotide triphosphate hydrolases"/>
    <property type="match status" value="1"/>
</dbReference>
<dbReference type="GO" id="GO:0005739">
    <property type="term" value="C:mitochondrion"/>
    <property type="evidence" value="ECO:0007669"/>
    <property type="project" value="TreeGrafter"/>
</dbReference>
<accession>A0A8S2DVZ9</accession>
<evidence type="ECO:0000313" key="6">
    <source>
        <dbReference type="EMBL" id="CAF3814863.1"/>
    </source>
</evidence>
<dbReference type="GO" id="GO:0005524">
    <property type="term" value="F:ATP binding"/>
    <property type="evidence" value="ECO:0007669"/>
    <property type="project" value="UniProtKB-KW"/>
</dbReference>
<sequence>IAVEGNIGSGKSTILSLLDKSYLCDVVVEPIESWTNVNGHNLLAMLYKDPVRWGMTFQAYAQMTLTKLHALQTKKPVKVMERSIYSARYCFVENLYRSKILQQVEHEILNEWFNFMTENGRCNLDMIIYLRTSPEVCLERIKARNRPEEKSIDLNYLTALNNLHEQWLIQKKPYVPCAPVLIVDANQNQELVYKEANEYLTNLVC</sequence>
<feature type="binding site" evidence="3">
    <location>
        <begin position="5"/>
        <end position="13"/>
    </location>
    <ligand>
        <name>ATP</name>
        <dbReference type="ChEBI" id="CHEBI:30616"/>
    </ligand>
</feature>
<feature type="active site" description="Proton acceptor" evidence="2">
    <location>
        <position position="81"/>
    </location>
</feature>
<dbReference type="InterPro" id="IPR002624">
    <property type="entry name" value="DCK/DGK"/>
</dbReference>
<evidence type="ECO:0000256" key="1">
    <source>
        <dbReference type="ARBA" id="ARBA00007420"/>
    </source>
</evidence>